<dbReference type="InterPro" id="IPR043504">
    <property type="entry name" value="Peptidase_S1_PA_chymotrypsin"/>
</dbReference>
<name>A0ABR7Z131_9PSED</name>
<dbReference type="Proteomes" id="UP000805841">
    <property type="component" value="Unassembled WGS sequence"/>
</dbReference>
<organism evidence="1 2">
    <name type="scientific">Pseudomonas typographi</name>
    <dbReference type="NCBI Taxonomy" id="2715964"/>
    <lineage>
        <taxon>Bacteria</taxon>
        <taxon>Pseudomonadati</taxon>
        <taxon>Pseudomonadota</taxon>
        <taxon>Gammaproteobacteria</taxon>
        <taxon>Pseudomonadales</taxon>
        <taxon>Pseudomonadaceae</taxon>
        <taxon>Pseudomonas</taxon>
    </lineage>
</organism>
<sequence>MSGGPVFGQDGEVVGINVAYLTQADLARLKRPDLANRPRVSIFMPYSEIDKQWRRFQGQAHPHAGAAPLALALP</sequence>
<dbReference type="EMBL" id="JAAOCA010000010">
    <property type="protein sequence ID" value="MBD1599092.1"/>
    <property type="molecule type" value="Genomic_DNA"/>
</dbReference>
<protein>
    <submittedName>
        <fullName evidence="1">Trypsin-like peptidase domain-containing protein</fullName>
    </submittedName>
</protein>
<evidence type="ECO:0000313" key="1">
    <source>
        <dbReference type="EMBL" id="MBD1599092.1"/>
    </source>
</evidence>
<accession>A0ABR7Z131</accession>
<proteinExistence type="predicted"/>
<reference evidence="1 2" key="1">
    <citation type="journal article" date="2020" name="Insects">
        <title>Bacteria Belonging to Pseudomonas typographi sp. nov. from the Bark Beetle Ips typographus Have Genomic Potential to Aid in the Host Ecology.</title>
        <authorList>
            <person name="Peral-Aranega E."/>
            <person name="Saati-Santamaria Z."/>
            <person name="Kolarik M."/>
            <person name="Rivas R."/>
            <person name="Garcia-Fraile P."/>
        </authorList>
    </citation>
    <scope>NUCLEOTIDE SEQUENCE [LARGE SCALE GENOMIC DNA]</scope>
    <source>
        <strain evidence="1 2">CA3A</strain>
    </source>
</reference>
<dbReference type="InterPro" id="IPR009003">
    <property type="entry name" value="Peptidase_S1_PA"/>
</dbReference>
<gene>
    <name evidence="1" type="ORF">HAQ05_10295</name>
</gene>
<keyword evidence="2" id="KW-1185">Reference proteome</keyword>
<dbReference type="Gene3D" id="2.40.10.10">
    <property type="entry name" value="Trypsin-like serine proteases"/>
    <property type="match status" value="1"/>
</dbReference>
<dbReference type="SUPFAM" id="SSF50494">
    <property type="entry name" value="Trypsin-like serine proteases"/>
    <property type="match status" value="1"/>
</dbReference>
<evidence type="ECO:0000313" key="2">
    <source>
        <dbReference type="Proteomes" id="UP000805841"/>
    </source>
</evidence>
<comment type="caution">
    <text evidence="1">The sequence shown here is derived from an EMBL/GenBank/DDBJ whole genome shotgun (WGS) entry which is preliminary data.</text>
</comment>